<sequence length="478" mass="54861">MVKVFFLIERKEGDQEEIEEKEYTSESDESEMTDDEEEEVDEFFLANYSPRYLESRLFDSIMYDKKDMLVMTLKVLKRVYKGFALRICYDPFSLIFTFDSVNCLKPVLNGETTRYLEFNGVNAVPLVDSNERLVPILHKAAGYGAFEITKLCLPGNEEQLNLRVHIDQDLVGMKGVLPLNLALENLTCSKTWRSDSIPMEPQLLLHKLIFHCNRFKSTSKAELVRLLAVKTVETEQEFFDYLKEPRLRELTFLLIFVVEDMAGNAKSTFDNVVDSDEDTQKKKKVEMEAIELLLELFDRVGDKIEACLRQTDYYEGASKLDLIRQLSRLLKEAGFDAGLELDEIEREGIIIFNKDIPESHRLVEESNIESKQLSTHDWLVDKQDSVSVASLNYKPIRNFSSLGLSCTHHFVSGCRCFGSTTVADKVKGGLLKPQLKKQYQDSNVRSWASSLQFIRECALSANSSRRILWIANKLGRAL</sequence>
<evidence type="ECO:0000313" key="2">
    <source>
        <dbReference type="EMBL" id="CAI9105549.1"/>
    </source>
</evidence>
<keyword evidence="3" id="KW-1185">Reference proteome</keyword>
<protein>
    <submittedName>
        <fullName evidence="2">OLC1v1004489C1</fullName>
    </submittedName>
</protein>
<evidence type="ECO:0000313" key="3">
    <source>
        <dbReference type="Proteomes" id="UP001161247"/>
    </source>
</evidence>
<name>A0AAV1DEU3_OLDCO</name>
<feature type="region of interest" description="Disordered" evidence="1">
    <location>
        <begin position="13"/>
        <end position="36"/>
    </location>
</feature>
<gene>
    <name evidence="2" type="ORF">OLC1_LOCUS14222</name>
</gene>
<dbReference type="EMBL" id="OX459122">
    <property type="protein sequence ID" value="CAI9105549.1"/>
    <property type="molecule type" value="Genomic_DNA"/>
</dbReference>
<reference evidence="2" key="1">
    <citation type="submission" date="2023-03" db="EMBL/GenBank/DDBJ databases">
        <authorList>
            <person name="Julca I."/>
        </authorList>
    </citation>
    <scope>NUCLEOTIDE SEQUENCE</scope>
</reference>
<feature type="compositionally biased region" description="Acidic residues" evidence="1">
    <location>
        <begin position="14"/>
        <end position="36"/>
    </location>
</feature>
<evidence type="ECO:0000256" key="1">
    <source>
        <dbReference type="SAM" id="MobiDB-lite"/>
    </source>
</evidence>
<dbReference type="Proteomes" id="UP001161247">
    <property type="component" value="Chromosome 5"/>
</dbReference>
<organism evidence="2 3">
    <name type="scientific">Oldenlandia corymbosa var. corymbosa</name>
    <dbReference type="NCBI Taxonomy" id="529605"/>
    <lineage>
        <taxon>Eukaryota</taxon>
        <taxon>Viridiplantae</taxon>
        <taxon>Streptophyta</taxon>
        <taxon>Embryophyta</taxon>
        <taxon>Tracheophyta</taxon>
        <taxon>Spermatophyta</taxon>
        <taxon>Magnoliopsida</taxon>
        <taxon>eudicotyledons</taxon>
        <taxon>Gunneridae</taxon>
        <taxon>Pentapetalae</taxon>
        <taxon>asterids</taxon>
        <taxon>lamiids</taxon>
        <taxon>Gentianales</taxon>
        <taxon>Rubiaceae</taxon>
        <taxon>Rubioideae</taxon>
        <taxon>Spermacoceae</taxon>
        <taxon>Hedyotis-Oldenlandia complex</taxon>
        <taxon>Oldenlandia</taxon>
    </lineage>
</organism>
<proteinExistence type="predicted"/>
<accession>A0AAV1DEU3</accession>
<dbReference type="AlphaFoldDB" id="A0AAV1DEU3"/>